<dbReference type="EMBL" id="CP000767">
    <property type="protein sequence ID" value="EAU01299.2"/>
    <property type="molecule type" value="Genomic_DNA"/>
</dbReference>
<gene>
    <name evidence="6" type="ORF">CCV52592_0285</name>
</gene>
<reference evidence="6" key="1">
    <citation type="submission" date="2016-07" db="EMBL/GenBank/DDBJ databases">
        <title>Comparative genomics of the Campylobacter concisus group.</title>
        <authorList>
            <person name="Miller W.G."/>
            <person name="Yee E."/>
            <person name="Chapman M.H."/>
            <person name="Huynh S."/>
            <person name="Bono J.L."/>
            <person name="On S.L.W."/>
            <person name="StLeger J."/>
            <person name="Foster G."/>
            <person name="Parker C.T."/>
        </authorList>
    </citation>
    <scope>NUCLEOTIDE SEQUENCE</scope>
    <source>
        <strain evidence="6">525.92</strain>
    </source>
</reference>
<dbReference type="OrthoDB" id="9792792at2"/>
<evidence type="ECO:0000256" key="3">
    <source>
        <dbReference type="ARBA" id="ARBA00022112"/>
    </source>
</evidence>
<dbReference type="HOGENOM" id="CLU_037423_2_1_7"/>
<dbReference type="PANTHER" id="PTHR13799">
    <property type="entry name" value="NGG1 INTERACTING FACTOR 3"/>
    <property type="match status" value="1"/>
</dbReference>
<dbReference type="Gene3D" id="3.40.1390.30">
    <property type="entry name" value="NIF3 (NGG1p interacting factor 3)-like"/>
    <property type="match status" value="2"/>
</dbReference>
<comment type="similarity">
    <text evidence="1">Belongs to the GTP cyclohydrolase I type 2/NIF3 family.</text>
</comment>
<dbReference type="GO" id="GO:0046872">
    <property type="term" value="F:metal ion binding"/>
    <property type="evidence" value="ECO:0007669"/>
    <property type="project" value="UniProtKB-KW"/>
</dbReference>
<keyword evidence="7" id="KW-1185">Reference proteome</keyword>
<evidence type="ECO:0000313" key="6">
    <source>
        <dbReference type="EMBL" id="EAU01299.2"/>
    </source>
</evidence>
<dbReference type="NCBIfam" id="TIGR00486">
    <property type="entry name" value="YbgI_SA1388"/>
    <property type="match status" value="1"/>
</dbReference>
<feature type="binding site" evidence="5">
    <location>
        <position position="210"/>
    </location>
    <ligand>
        <name>a divalent metal cation</name>
        <dbReference type="ChEBI" id="CHEBI:60240"/>
        <label>1</label>
    </ligand>
</feature>
<sequence>MKIIEIYKILDAIAPFDIQESWDNSGLLVGSLESEFERIYLSLDLSREILENALPNSLFITHHPLIFKGLKSLNFSYYPSNLIRKMIEKNISLISMHTNADLAFLNEHFTREILGFEPSEKDGFLMYCEVKFSFDELACFLKEKLRVETIRAVHAKDEISRICVCTGSGADLIGEVRADAFLTGDLKYHQALEAKENGINLFDIGHFESERYFGAALAKYLQNLEIEVIIADFKNPFTHC</sequence>
<dbReference type="Proteomes" id="UP000006380">
    <property type="component" value="Chromosome"/>
</dbReference>
<feature type="binding site" evidence="5">
    <location>
        <position position="101"/>
    </location>
    <ligand>
        <name>a divalent metal cation</name>
        <dbReference type="ChEBI" id="CHEBI:60240"/>
        <label>1</label>
    </ligand>
</feature>
<dbReference type="SUPFAM" id="SSF102705">
    <property type="entry name" value="NIF3 (NGG1p interacting factor 3)-like"/>
    <property type="match status" value="1"/>
</dbReference>
<evidence type="ECO:0000313" key="7">
    <source>
        <dbReference type="Proteomes" id="UP000006380"/>
    </source>
</evidence>
<evidence type="ECO:0000256" key="2">
    <source>
        <dbReference type="ARBA" id="ARBA00011643"/>
    </source>
</evidence>
<dbReference type="GO" id="GO:0005737">
    <property type="term" value="C:cytoplasm"/>
    <property type="evidence" value="ECO:0007669"/>
    <property type="project" value="TreeGrafter"/>
</dbReference>
<comment type="subunit">
    <text evidence="2">Homohexamer.</text>
</comment>
<dbReference type="STRING" id="360105.CCV52592_0285"/>
<dbReference type="PANTHER" id="PTHR13799:SF14">
    <property type="entry name" value="GTP CYCLOHYDROLASE 1 TYPE 2 HOMOLOG"/>
    <property type="match status" value="1"/>
</dbReference>
<evidence type="ECO:0000256" key="5">
    <source>
        <dbReference type="PIRSR" id="PIRSR602678-1"/>
    </source>
</evidence>
<feature type="binding site" evidence="5">
    <location>
        <position position="63"/>
    </location>
    <ligand>
        <name>a divalent metal cation</name>
        <dbReference type="ChEBI" id="CHEBI:60240"/>
        <label>1</label>
    </ligand>
</feature>
<dbReference type="AlphaFoldDB" id="A7GZB8"/>
<keyword evidence="4 5" id="KW-0479">Metal-binding</keyword>
<organism evidence="6 7">
    <name type="scientific">Campylobacter curvus (strain 525.92)</name>
    <dbReference type="NCBI Taxonomy" id="360105"/>
    <lineage>
        <taxon>Bacteria</taxon>
        <taxon>Pseudomonadati</taxon>
        <taxon>Campylobacterota</taxon>
        <taxon>Epsilonproteobacteria</taxon>
        <taxon>Campylobacterales</taxon>
        <taxon>Campylobacteraceae</taxon>
        <taxon>Campylobacter</taxon>
    </lineage>
</organism>
<evidence type="ECO:0000256" key="4">
    <source>
        <dbReference type="ARBA" id="ARBA00022723"/>
    </source>
</evidence>
<evidence type="ECO:0000256" key="1">
    <source>
        <dbReference type="ARBA" id="ARBA00006964"/>
    </source>
</evidence>
<feature type="binding site" evidence="5">
    <location>
        <position position="62"/>
    </location>
    <ligand>
        <name>a divalent metal cation</name>
        <dbReference type="ChEBI" id="CHEBI:60240"/>
        <label>1</label>
    </ligand>
</feature>
<proteinExistence type="inferred from homology"/>
<dbReference type="RefSeq" id="WP_009651273.1">
    <property type="nucleotide sequence ID" value="NC_009715.2"/>
</dbReference>
<dbReference type="Pfam" id="PF01784">
    <property type="entry name" value="DUF34_NIF3"/>
    <property type="match status" value="1"/>
</dbReference>
<dbReference type="KEGG" id="ccv:CCV52592_0285"/>
<protein>
    <recommendedName>
        <fullName evidence="3">GTP cyclohydrolase 1 type 2 homolog</fullName>
    </recommendedName>
</protein>
<accession>A7GZB8</accession>
<feature type="binding site" evidence="5">
    <location>
        <position position="206"/>
    </location>
    <ligand>
        <name>a divalent metal cation</name>
        <dbReference type="ChEBI" id="CHEBI:60240"/>
        <label>1</label>
    </ligand>
</feature>
<dbReference type="InterPro" id="IPR036069">
    <property type="entry name" value="DUF34/NIF3_sf"/>
</dbReference>
<dbReference type="InterPro" id="IPR002678">
    <property type="entry name" value="DUF34/NIF3"/>
</dbReference>
<name>A7GZB8_CAMC5</name>
<dbReference type="FunFam" id="3.40.1390.30:FF:000001">
    <property type="entry name" value="GTP cyclohydrolase 1 type 2"/>
    <property type="match status" value="1"/>
</dbReference>